<feature type="transmembrane region" description="Helical" evidence="7">
    <location>
        <begin position="6"/>
        <end position="21"/>
    </location>
</feature>
<proteinExistence type="inferred from homology"/>
<dbReference type="Gene3D" id="1.10.287.3510">
    <property type="match status" value="1"/>
</dbReference>
<comment type="similarity">
    <text evidence="2">Belongs to the CPA3 antiporters (TC 2.A.63) subunit C family.</text>
</comment>
<protein>
    <submittedName>
        <fullName evidence="8">Na+/H+ antiporter subunit C</fullName>
    </submittedName>
</protein>
<keyword evidence="3" id="KW-1003">Cell membrane</keyword>
<evidence type="ECO:0000256" key="2">
    <source>
        <dbReference type="ARBA" id="ARBA00010388"/>
    </source>
</evidence>
<dbReference type="PANTHER" id="PTHR34583:SF2">
    <property type="entry name" value="ANTIPORTER SUBUNIT MNHC2-RELATED"/>
    <property type="match status" value="1"/>
</dbReference>
<comment type="subcellular location">
    <subcellularLocation>
        <location evidence="1">Cell membrane</location>
        <topology evidence="1">Multi-pass membrane protein</topology>
    </subcellularLocation>
</comment>
<dbReference type="InterPro" id="IPR050601">
    <property type="entry name" value="CPA3_antiporter_subunitC"/>
</dbReference>
<accession>A0A7C5DFP0</accession>
<dbReference type="EMBL" id="DRSQ01000250">
    <property type="protein sequence ID" value="HHE33253.1"/>
    <property type="molecule type" value="Genomic_DNA"/>
</dbReference>
<keyword evidence="6 7" id="KW-0472">Membrane</keyword>
<evidence type="ECO:0000256" key="1">
    <source>
        <dbReference type="ARBA" id="ARBA00004651"/>
    </source>
</evidence>
<reference evidence="8" key="1">
    <citation type="journal article" date="2020" name="mSystems">
        <title>Genome- and Community-Level Interaction Insights into Carbon Utilization and Element Cycling Functions of Hydrothermarchaeota in Hydrothermal Sediment.</title>
        <authorList>
            <person name="Zhou Z."/>
            <person name="Liu Y."/>
            <person name="Xu W."/>
            <person name="Pan J."/>
            <person name="Luo Z.H."/>
            <person name="Li M."/>
        </authorList>
    </citation>
    <scope>NUCLEOTIDE SEQUENCE [LARGE SCALE GENOMIC DNA]</scope>
    <source>
        <strain evidence="8">HyVt-633</strain>
    </source>
</reference>
<feature type="transmembrane region" description="Helical" evidence="7">
    <location>
        <begin position="75"/>
        <end position="95"/>
    </location>
</feature>
<name>A0A7C5DFP0_9CHLB</name>
<dbReference type="AlphaFoldDB" id="A0A7C5DFP0"/>
<evidence type="ECO:0000256" key="4">
    <source>
        <dbReference type="ARBA" id="ARBA00022692"/>
    </source>
</evidence>
<keyword evidence="5 7" id="KW-1133">Transmembrane helix</keyword>
<gene>
    <name evidence="8" type="ORF">ENL07_11745</name>
</gene>
<dbReference type="Proteomes" id="UP000886058">
    <property type="component" value="Unassembled WGS sequence"/>
</dbReference>
<dbReference type="NCBIfam" id="NF006573">
    <property type="entry name" value="PRK09094.1"/>
    <property type="match status" value="1"/>
</dbReference>
<organism evidence="8">
    <name type="scientific">Chlorobaculum parvum</name>
    <dbReference type="NCBI Taxonomy" id="274539"/>
    <lineage>
        <taxon>Bacteria</taxon>
        <taxon>Pseudomonadati</taxon>
        <taxon>Chlorobiota</taxon>
        <taxon>Chlorobiia</taxon>
        <taxon>Chlorobiales</taxon>
        <taxon>Chlorobiaceae</taxon>
        <taxon>Chlorobaculum</taxon>
    </lineage>
</organism>
<feature type="transmembrane region" description="Helical" evidence="7">
    <location>
        <begin position="28"/>
        <end position="47"/>
    </location>
</feature>
<comment type="caution">
    <text evidence="8">The sequence shown here is derived from an EMBL/GenBank/DDBJ whole genome shotgun (WGS) entry which is preliminary data.</text>
</comment>
<dbReference type="InterPro" id="IPR039428">
    <property type="entry name" value="NUOK/Mnh_C1-like"/>
</dbReference>
<sequence length="121" mass="13072">MTLLLALITGLFYAAGIYLLLRRSLVKVIFGIMFLGHAANMLIFSAGRLTKGAPAFVPEEATALAEPFSDPLPQALILTAIVIGFGLQAFAIVLFRRSYEELGTDDVEAMHKTDRIDGGES</sequence>
<keyword evidence="4 7" id="KW-0812">Transmembrane</keyword>
<dbReference type="NCBIfam" id="NF009302">
    <property type="entry name" value="PRK12659.1"/>
    <property type="match status" value="1"/>
</dbReference>
<evidence type="ECO:0000256" key="6">
    <source>
        <dbReference type="ARBA" id="ARBA00023136"/>
    </source>
</evidence>
<evidence type="ECO:0000256" key="5">
    <source>
        <dbReference type="ARBA" id="ARBA00022989"/>
    </source>
</evidence>
<evidence type="ECO:0000256" key="3">
    <source>
        <dbReference type="ARBA" id="ARBA00022475"/>
    </source>
</evidence>
<evidence type="ECO:0000256" key="7">
    <source>
        <dbReference type="SAM" id="Phobius"/>
    </source>
</evidence>
<dbReference type="Pfam" id="PF00420">
    <property type="entry name" value="Oxidored_q2"/>
    <property type="match status" value="1"/>
</dbReference>
<evidence type="ECO:0000313" key="8">
    <source>
        <dbReference type="EMBL" id="HHE33253.1"/>
    </source>
</evidence>
<dbReference type="GO" id="GO:0005886">
    <property type="term" value="C:plasma membrane"/>
    <property type="evidence" value="ECO:0007669"/>
    <property type="project" value="UniProtKB-SubCell"/>
</dbReference>
<dbReference type="PANTHER" id="PTHR34583">
    <property type="entry name" value="ANTIPORTER SUBUNIT MNHC2-RELATED"/>
    <property type="match status" value="1"/>
</dbReference>